<organism evidence="3">
    <name type="scientific">bioreactor metagenome</name>
    <dbReference type="NCBI Taxonomy" id="1076179"/>
    <lineage>
        <taxon>unclassified sequences</taxon>
        <taxon>metagenomes</taxon>
        <taxon>ecological metagenomes</taxon>
    </lineage>
</organism>
<evidence type="ECO:0000256" key="1">
    <source>
        <dbReference type="ARBA" id="ARBA00022729"/>
    </source>
</evidence>
<evidence type="ECO:0008006" key="4">
    <source>
        <dbReference type="Google" id="ProtNLM"/>
    </source>
</evidence>
<dbReference type="EMBL" id="VSSQ01057527">
    <property type="protein sequence ID" value="MPN11320.1"/>
    <property type="molecule type" value="Genomic_DNA"/>
</dbReference>
<keyword evidence="1" id="KW-0732">Signal</keyword>
<feature type="transmembrane region" description="Helical" evidence="2">
    <location>
        <begin position="32"/>
        <end position="55"/>
    </location>
</feature>
<reference evidence="3" key="1">
    <citation type="submission" date="2019-08" db="EMBL/GenBank/DDBJ databases">
        <authorList>
            <person name="Kucharzyk K."/>
            <person name="Murdoch R.W."/>
            <person name="Higgins S."/>
            <person name="Loffler F."/>
        </authorList>
    </citation>
    <scope>NUCLEOTIDE SEQUENCE</scope>
</reference>
<gene>
    <name evidence="3" type="ORF">SDC9_158621</name>
</gene>
<keyword evidence="2" id="KW-0812">Transmembrane</keyword>
<name>A0A645FBM0_9ZZZZ</name>
<evidence type="ECO:0000256" key="2">
    <source>
        <dbReference type="SAM" id="Phobius"/>
    </source>
</evidence>
<dbReference type="AlphaFoldDB" id="A0A645FBM0"/>
<evidence type="ECO:0000313" key="3">
    <source>
        <dbReference type="EMBL" id="MPN11320.1"/>
    </source>
</evidence>
<sequence>MAKSKKKKKIRSAEEVALHKEYVEKQRRKSSVAILVLIICVLGLVVCAMLLPSIINSGSNPYTYSEYQQLSEGMTYDDVCSVLGGDGDLQTGSADALSEDRTDIIAVYTWGNKNGSSISVAFTGGEAESIVQDGLDTSK</sequence>
<keyword evidence="2" id="KW-1133">Transmembrane helix</keyword>
<proteinExistence type="predicted"/>
<keyword evidence="2" id="KW-0472">Membrane</keyword>
<accession>A0A645FBM0</accession>
<comment type="caution">
    <text evidence="3">The sequence shown here is derived from an EMBL/GenBank/DDBJ whole genome shotgun (WGS) entry which is preliminary data.</text>
</comment>
<dbReference type="InterPro" id="IPR037873">
    <property type="entry name" value="BamE-like"/>
</dbReference>
<dbReference type="Gene3D" id="3.30.1450.10">
    <property type="match status" value="1"/>
</dbReference>
<protein>
    <recommendedName>
        <fullName evidence="4">DUF3862 domain-containing protein</fullName>
    </recommendedName>
</protein>